<evidence type="ECO:0000256" key="7">
    <source>
        <dbReference type="ARBA" id="ARBA00023136"/>
    </source>
</evidence>
<feature type="signal peptide" evidence="11">
    <location>
        <begin position="1"/>
        <end position="23"/>
    </location>
</feature>
<reference evidence="14" key="3">
    <citation type="submission" date="2015-04" db="UniProtKB">
        <authorList>
            <consortium name="EnsemblPlants"/>
        </authorList>
    </citation>
    <scope>IDENTIFICATION</scope>
    <source>
        <strain evidence="14">cv. Jemalong A17</strain>
    </source>
</reference>
<dbReference type="InterPro" id="IPR001611">
    <property type="entry name" value="Leu-rich_rpt"/>
</dbReference>
<keyword evidence="13" id="KW-0675">Receptor</keyword>
<evidence type="ECO:0000313" key="13">
    <source>
        <dbReference type="EMBL" id="AES65591.1"/>
    </source>
</evidence>
<gene>
    <name evidence="13" type="ordered locus">MTR_2g042710</name>
</gene>
<evidence type="ECO:0000313" key="15">
    <source>
        <dbReference type="Proteomes" id="UP000002051"/>
    </source>
</evidence>
<dbReference type="SUPFAM" id="SSF52058">
    <property type="entry name" value="L domain-like"/>
    <property type="match status" value="1"/>
</dbReference>
<evidence type="ECO:0000256" key="10">
    <source>
        <dbReference type="SAM" id="Phobius"/>
    </source>
</evidence>
<protein>
    <submittedName>
        <fullName evidence="13">LRR receptor-like kinase</fullName>
    </submittedName>
</protein>
<reference evidence="13 15" key="2">
    <citation type="journal article" date="2014" name="BMC Genomics">
        <title>An improved genome release (version Mt4.0) for the model legume Medicago truncatula.</title>
        <authorList>
            <person name="Tang H."/>
            <person name="Krishnakumar V."/>
            <person name="Bidwell S."/>
            <person name="Rosen B."/>
            <person name="Chan A."/>
            <person name="Zhou S."/>
            <person name="Gentzbittel L."/>
            <person name="Childs K.L."/>
            <person name="Yandell M."/>
            <person name="Gundlach H."/>
            <person name="Mayer K.F."/>
            <person name="Schwartz D.C."/>
            <person name="Town C.D."/>
        </authorList>
    </citation>
    <scope>GENOME REANNOTATION</scope>
    <source>
        <strain evidence="14 15">cv. Jemalong A17</strain>
    </source>
</reference>
<evidence type="ECO:0000259" key="12">
    <source>
        <dbReference type="PROSITE" id="PS50011"/>
    </source>
</evidence>
<dbReference type="STRING" id="3880.G7IIP0"/>
<dbReference type="Gene3D" id="3.30.200.20">
    <property type="entry name" value="Phosphorylase Kinase, domain 1"/>
    <property type="match status" value="1"/>
</dbReference>
<dbReference type="GO" id="GO:0005886">
    <property type="term" value="C:plasma membrane"/>
    <property type="evidence" value="ECO:0000318"/>
    <property type="project" value="GO_Central"/>
</dbReference>
<dbReference type="Pfam" id="PF00560">
    <property type="entry name" value="LRR_1"/>
    <property type="match status" value="2"/>
</dbReference>
<evidence type="ECO:0000256" key="5">
    <source>
        <dbReference type="ARBA" id="ARBA00022737"/>
    </source>
</evidence>
<dbReference type="PANTHER" id="PTHR48007:SF20">
    <property type="entry name" value="LRR RECEPTOR-LIKE KINASE"/>
    <property type="match status" value="1"/>
</dbReference>
<dbReference type="FunFam" id="3.80.10.10:FF:000041">
    <property type="entry name" value="LRR receptor-like serine/threonine-protein kinase ERECTA"/>
    <property type="match status" value="1"/>
</dbReference>
<feature type="chain" id="PRO_5014572230" evidence="11">
    <location>
        <begin position="24"/>
        <end position="630"/>
    </location>
</feature>
<keyword evidence="13" id="KW-0808">Transferase</keyword>
<dbReference type="InterPro" id="IPR011009">
    <property type="entry name" value="Kinase-like_dom_sf"/>
</dbReference>
<keyword evidence="13" id="KW-0418">Kinase</keyword>
<dbReference type="PROSITE" id="PS50011">
    <property type="entry name" value="PROTEIN_KINASE_DOM"/>
    <property type="match status" value="1"/>
</dbReference>
<proteinExistence type="predicted"/>
<dbReference type="eggNOG" id="ENOG502QRTV">
    <property type="taxonomic scope" value="Eukaryota"/>
</dbReference>
<dbReference type="HOGENOM" id="CLU_000288_92_6_1"/>
<keyword evidence="2" id="KW-0433">Leucine-rich repeat</keyword>
<evidence type="ECO:0000256" key="3">
    <source>
        <dbReference type="ARBA" id="ARBA00022692"/>
    </source>
</evidence>
<dbReference type="AlphaFoldDB" id="G7IIP0"/>
<keyword evidence="6 10" id="KW-1133">Transmembrane helix</keyword>
<evidence type="ECO:0000256" key="2">
    <source>
        <dbReference type="ARBA" id="ARBA00022614"/>
    </source>
</evidence>
<keyword evidence="5" id="KW-0677">Repeat</keyword>
<dbReference type="InterPro" id="IPR046959">
    <property type="entry name" value="PRK1-6/SRF4-like"/>
</dbReference>
<dbReference type="EMBL" id="CM001218">
    <property type="protein sequence ID" value="AES65591.1"/>
    <property type="molecule type" value="Genomic_DNA"/>
</dbReference>
<evidence type="ECO:0000256" key="1">
    <source>
        <dbReference type="ARBA" id="ARBA00004370"/>
    </source>
</evidence>
<keyword evidence="3 10" id="KW-0812">Transmembrane</keyword>
<dbReference type="OMA" id="SPCSGTW"/>
<evidence type="ECO:0000256" key="11">
    <source>
        <dbReference type="SAM" id="SignalP"/>
    </source>
</evidence>
<dbReference type="PaxDb" id="3880-AES65591"/>
<evidence type="ECO:0000313" key="14">
    <source>
        <dbReference type="EnsemblPlants" id="AES65591"/>
    </source>
</evidence>
<dbReference type="InterPro" id="IPR013210">
    <property type="entry name" value="LRR_N_plant-typ"/>
</dbReference>
<feature type="region of interest" description="Disordered" evidence="9">
    <location>
        <begin position="306"/>
        <end position="330"/>
    </location>
</feature>
<evidence type="ECO:0000256" key="8">
    <source>
        <dbReference type="ARBA" id="ARBA00023180"/>
    </source>
</evidence>
<dbReference type="GO" id="GO:0004674">
    <property type="term" value="F:protein serine/threonine kinase activity"/>
    <property type="evidence" value="ECO:0000318"/>
    <property type="project" value="GO_Central"/>
</dbReference>
<evidence type="ECO:0000256" key="9">
    <source>
        <dbReference type="SAM" id="MobiDB-lite"/>
    </source>
</evidence>
<dbReference type="EnsemblPlants" id="AES65591">
    <property type="protein sequence ID" value="AES65591"/>
    <property type="gene ID" value="MTR_2g042710"/>
</dbReference>
<organism evidence="13 15">
    <name type="scientific">Medicago truncatula</name>
    <name type="common">Barrel medic</name>
    <name type="synonym">Medicago tribuloides</name>
    <dbReference type="NCBI Taxonomy" id="3880"/>
    <lineage>
        <taxon>Eukaryota</taxon>
        <taxon>Viridiplantae</taxon>
        <taxon>Streptophyta</taxon>
        <taxon>Embryophyta</taxon>
        <taxon>Tracheophyta</taxon>
        <taxon>Spermatophyta</taxon>
        <taxon>Magnoliopsida</taxon>
        <taxon>eudicotyledons</taxon>
        <taxon>Gunneridae</taxon>
        <taxon>Pentapetalae</taxon>
        <taxon>rosids</taxon>
        <taxon>fabids</taxon>
        <taxon>Fabales</taxon>
        <taxon>Fabaceae</taxon>
        <taxon>Papilionoideae</taxon>
        <taxon>50 kb inversion clade</taxon>
        <taxon>NPAAA clade</taxon>
        <taxon>Hologalegina</taxon>
        <taxon>IRL clade</taxon>
        <taxon>Trifolieae</taxon>
        <taxon>Medicago</taxon>
    </lineage>
</organism>
<dbReference type="InterPro" id="IPR000719">
    <property type="entry name" value="Prot_kinase_dom"/>
</dbReference>
<accession>G7IIP0</accession>
<dbReference type="InterPro" id="IPR032675">
    <property type="entry name" value="LRR_dom_sf"/>
</dbReference>
<feature type="compositionally biased region" description="Basic and acidic residues" evidence="9">
    <location>
        <begin position="311"/>
        <end position="322"/>
    </location>
</feature>
<comment type="subcellular location">
    <subcellularLocation>
        <location evidence="1">Membrane</location>
    </subcellularLocation>
</comment>
<keyword evidence="4 11" id="KW-0732">Signal</keyword>
<evidence type="ECO:0000256" key="6">
    <source>
        <dbReference type="ARBA" id="ARBA00022989"/>
    </source>
</evidence>
<reference evidence="13 15" key="1">
    <citation type="journal article" date="2011" name="Nature">
        <title>The Medicago genome provides insight into the evolution of rhizobial symbioses.</title>
        <authorList>
            <person name="Young N.D."/>
            <person name="Debelle F."/>
            <person name="Oldroyd G.E."/>
            <person name="Geurts R."/>
            <person name="Cannon S.B."/>
            <person name="Udvardi M.K."/>
            <person name="Benedito V.A."/>
            <person name="Mayer K.F."/>
            <person name="Gouzy J."/>
            <person name="Schoof H."/>
            <person name="Van de Peer Y."/>
            <person name="Proost S."/>
            <person name="Cook D.R."/>
            <person name="Meyers B.C."/>
            <person name="Spannagl M."/>
            <person name="Cheung F."/>
            <person name="De Mita S."/>
            <person name="Krishnakumar V."/>
            <person name="Gundlach H."/>
            <person name="Zhou S."/>
            <person name="Mudge J."/>
            <person name="Bharti A.K."/>
            <person name="Murray J.D."/>
            <person name="Naoumkina M.A."/>
            <person name="Rosen B."/>
            <person name="Silverstein K.A."/>
            <person name="Tang H."/>
            <person name="Rombauts S."/>
            <person name="Zhao P.X."/>
            <person name="Zhou P."/>
            <person name="Barbe V."/>
            <person name="Bardou P."/>
            <person name="Bechner M."/>
            <person name="Bellec A."/>
            <person name="Berger A."/>
            <person name="Berges H."/>
            <person name="Bidwell S."/>
            <person name="Bisseling T."/>
            <person name="Choisne N."/>
            <person name="Couloux A."/>
            <person name="Denny R."/>
            <person name="Deshpande S."/>
            <person name="Dai X."/>
            <person name="Doyle J.J."/>
            <person name="Dudez A.M."/>
            <person name="Farmer A.D."/>
            <person name="Fouteau S."/>
            <person name="Franken C."/>
            <person name="Gibelin C."/>
            <person name="Gish J."/>
            <person name="Goldstein S."/>
            <person name="Gonzalez A.J."/>
            <person name="Green P.J."/>
            <person name="Hallab A."/>
            <person name="Hartog M."/>
            <person name="Hua A."/>
            <person name="Humphray S.J."/>
            <person name="Jeong D.H."/>
            <person name="Jing Y."/>
            <person name="Jocker A."/>
            <person name="Kenton S.M."/>
            <person name="Kim D.J."/>
            <person name="Klee K."/>
            <person name="Lai H."/>
            <person name="Lang C."/>
            <person name="Lin S."/>
            <person name="Macmil S.L."/>
            <person name="Magdelenat G."/>
            <person name="Matthews L."/>
            <person name="McCorrison J."/>
            <person name="Monaghan E.L."/>
            <person name="Mun J.H."/>
            <person name="Najar F.Z."/>
            <person name="Nicholson C."/>
            <person name="Noirot C."/>
            <person name="O'Bleness M."/>
            <person name="Paule C.R."/>
            <person name="Poulain J."/>
            <person name="Prion F."/>
            <person name="Qin B."/>
            <person name="Qu C."/>
            <person name="Retzel E.F."/>
            <person name="Riddle C."/>
            <person name="Sallet E."/>
            <person name="Samain S."/>
            <person name="Samson N."/>
            <person name="Sanders I."/>
            <person name="Saurat O."/>
            <person name="Scarpelli C."/>
            <person name="Schiex T."/>
            <person name="Segurens B."/>
            <person name="Severin A.J."/>
            <person name="Sherrier D.J."/>
            <person name="Shi R."/>
            <person name="Sims S."/>
            <person name="Singer S.R."/>
            <person name="Sinharoy S."/>
            <person name="Sterck L."/>
            <person name="Viollet A."/>
            <person name="Wang B.B."/>
            <person name="Wang K."/>
            <person name="Wang M."/>
            <person name="Wang X."/>
            <person name="Warfsmann J."/>
            <person name="Weissenbach J."/>
            <person name="White D.D."/>
            <person name="White J.D."/>
            <person name="Wiley G.B."/>
            <person name="Wincker P."/>
            <person name="Xing Y."/>
            <person name="Yang L."/>
            <person name="Yao Z."/>
            <person name="Ying F."/>
            <person name="Zhai J."/>
            <person name="Zhou L."/>
            <person name="Zuber A."/>
            <person name="Denarie J."/>
            <person name="Dixon R.A."/>
            <person name="May G.D."/>
            <person name="Schwartz D.C."/>
            <person name="Rogers J."/>
            <person name="Quetier F."/>
            <person name="Town C.D."/>
            <person name="Roe B.A."/>
        </authorList>
    </citation>
    <scope>NUCLEOTIDE SEQUENCE [LARGE SCALE GENOMIC DNA]</scope>
    <source>
        <strain evidence="13">A17</strain>
        <strain evidence="14 15">cv. Jemalong A17</strain>
    </source>
</reference>
<dbReference type="GO" id="GO:0010183">
    <property type="term" value="P:pollen tube guidance"/>
    <property type="evidence" value="ECO:0000318"/>
    <property type="project" value="GO_Central"/>
</dbReference>
<dbReference type="Pfam" id="PF00069">
    <property type="entry name" value="Pkinase"/>
    <property type="match status" value="1"/>
</dbReference>
<keyword evidence="8" id="KW-0325">Glycoprotein</keyword>
<evidence type="ECO:0000256" key="4">
    <source>
        <dbReference type="ARBA" id="ARBA00022729"/>
    </source>
</evidence>
<dbReference type="SUPFAM" id="SSF56112">
    <property type="entry name" value="Protein kinase-like (PK-like)"/>
    <property type="match status" value="1"/>
</dbReference>
<dbReference type="PANTHER" id="PTHR48007">
    <property type="entry name" value="LEUCINE-RICH REPEAT RECEPTOR-LIKE PROTEIN KINASE PXC1"/>
    <property type="match status" value="1"/>
</dbReference>
<sequence length="630" mass="69259">MATAANSILLLLLFLSFLSLSTAQPSPSETQALLKLKQSLINSDKILSTWIPNVSPCSGTWIGVICFDNVITGLHLSDLQLSGTIDVDAIVEIRGLRTLSFVNNSFTGPIPQFHKLGAIKSLLLQQNQFSGPIPGDFFSQLTSLKKVWLSGNKFSGNIPPSLTELDLLKELHLEGNEFSGQLPSLKQDMKSFDVSNNKLEGPIPESLVRFGPVSFAGNEGLCGKPLEKQCDSPSSEYTLPDSKTESSSSSWVPQVIGLVIMAVIMAVIFLFVKSRQRKREDDFSVVSRDSSVDEVMQVRVPISRASSASERVGRRNVGESSKKGGMGGGSRNGIGDIVMVNDEKGSFGLQDLMKAAAEVLGNGGLGSAYKAAMATGLSVVVKRMREMNKIGKDVFDAEMRQFGRIRHANILTPLAYHYRREEKLFVTEYKPKGSLLYVLHGDRGMSHAELTWPNRLKIAKGIARGLSFLYTEFSTYDLPHGNLKSSNVLLTDDYEPLLSDYAFQPLINPSIAVQSMFAYKTPDYVQNQKLSQKADVYCLGIIILELITGKFPSQYHSNGKGGTDVVQWVLTAISERREAELIDPELKNNASNKTSNMLQLLLIGAACTESNPEQRLHMKEAIRRIEEAQL</sequence>
<feature type="transmembrane region" description="Helical" evidence="10">
    <location>
        <begin position="251"/>
        <end position="272"/>
    </location>
</feature>
<name>G7IIP0_MEDTR</name>
<dbReference type="GO" id="GO:0005524">
    <property type="term" value="F:ATP binding"/>
    <property type="evidence" value="ECO:0007669"/>
    <property type="project" value="InterPro"/>
</dbReference>
<keyword evidence="7 10" id="KW-0472">Membrane</keyword>
<dbReference type="Gene3D" id="1.10.510.10">
    <property type="entry name" value="Transferase(Phosphotransferase) domain 1"/>
    <property type="match status" value="1"/>
</dbReference>
<dbReference type="Proteomes" id="UP000002051">
    <property type="component" value="Chromosome 2"/>
</dbReference>
<dbReference type="Gene3D" id="3.80.10.10">
    <property type="entry name" value="Ribonuclease Inhibitor"/>
    <property type="match status" value="3"/>
</dbReference>
<feature type="domain" description="Protein kinase" evidence="12">
    <location>
        <begin position="354"/>
        <end position="630"/>
    </location>
</feature>
<keyword evidence="15" id="KW-1185">Reference proteome</keyword>
<dbReference type="Pfam" id="PF08263">
    <property type="entry name" value="LRRNT_2"/>
    <property type="match status" value="1"/>
</dbReference>
<dbReference type="GO" id="GO:0090404">
    <property type="term" value="C:pollen tube tip"/>
    <property type="evidence" value="ECO:0000318"/>
    <property type="project" value="GO_Central"/>
</dbReference>